<feature type="region of interest" description="Disordered" evidence="1">
    <location>
        <begin position="89"/>
        <end position="116"/>
    </location>
</feature>
<gene>
    <name evidence="2" type="ORF">EPUL_004861</name>
</gene>
<proteinExistence type="predicted"/>
<accession>A0A2S4PMZ6</accession>
<dbReference type="EMBL" id="PEDP01001658">
    <property type="protein sequence ID" value="POS83364.1"/>
    <property type="molecule type" value="Genomic_DNA"/>
</dbReference>
<dbReference type="OrthoDB" id="2446291at2759"/>
<organism evidence="2 3">
    <name type="scientific">Erysiphe pulchra</name>
    <dbReference type="NCBI Taxonomy" id="225359"/>
    <lineage>
        <taxon>Eukaryota</taxon>
        <taxon>Fungi</taxon>
        <taxon>Dikarya</taxon>
        <taxon>Ascomycota</taxon>
        <taxon>Pezizomycotina</taxon>
        <taxon>Leotiomycetes</taxon>
        <taxon>Erysiphales</taxon>
        <taxon>Erysiphaceae</taxon>
        <taxon>Erysiphe</taxon>
    </lineage>
</organism>
<evidence type="ECO:0000313" key="2">
    <source>
        <dbReference type="EMBL" id="POS83364.1"/>
    </source>
</evidence>
<evidence type="ECO:0000256" key="1">
    <source>
        <dbReference type="SAM" id="MobiDB-lite"/>
    </source>
</evidence>
<keyword evidence="3" id="KW-1185">Reference proteome</keyword>
<feature type="non-terminal residue" evidence="2">
    <location>
        <position position="243"/>
    </location>
</feature>
<reference evidence="2 3" key="1">
    <citation type="submission" date="2017-10" db="EMBL/GenBank/DDBJ databases">
        <title>Development of genomic resources for the powdery mildew, Erysiphe pulchra.</title>
        <authorList>
            <person name="Wadl P.A."/>
            <person name="Mack B.M."/>
            <person name="Moore G."/>
            <person name="Beltz S.B."/>
        </authorList>
    </citation>
    <scope>NUCLEOTIDE SEQUENCE [LARGE SCALE GENOMIC DNA]</scope>
    <source>
        <strain evidence="2">Cflorida</strain>
    </source>
</reference>
<name>A0A2S4PMZ6_9PEZI</name>
<dbReference type="STRING" id="225359.A0A2S4PMZ6"/>
<protein>
    <submittedName>
        <fullName evidence="2">Uncharacterized protein</fullName>
    </submittedName>
</protein>
<dbReference type="AlphaFoldDB" id="A0A2S4PMZ6"/>
<sequence length="243" mass="27482">MFANQFSSRKRQREDAEQCIRGFREHRTKRQNLANSQQLFPNLNLITQNSYCQPSDCEISPANENSMKDSSQIRSEGCFIPQVSSQSTGTLLQSSPITPFFDSEESSPGLYTTTRNTGNSLLSDTEIYDTMHLSPESVYHDVSTTACNRISTPVYSSFTSYKRNDFFLNNTNDVKGENVFRRVNRATKIHSPISEENISPSIIVAGLNDMQMSVENSIQLNDLRKGENKMLSIQSRPGFKSMM</sequence>
<dbReference type="Proteomes" id="UP000237438">
    <property type="component" value="Unassembled WGS sequence"/>
</dbReference>
<comment type="caution">
    <text evidence="2">The sequence shown here is derived from an EMBL/GenBank/DDBJ whole genome shotgun (WGS) entry which is preliminary data.</text>
</comment>
<evidence type="ECO:0000313" key="3">
    <source>
        <dbReference type="Proteomes" id="UP000237438"/>
    </source>
</evidence>